<dbReference type="EMBL" id="JNGW01000064">
    <property type="protein sequence ID" value="KDR52409.1"/>
    <property type="molecule type" value="Genomic_DNA"/>
</dbReference>
<organism evidence="1 2">
    <name type="scientific">Hoylesella loescheii DSM 19665 = JCM 12249 = ATCC 15930</name>
    <dbReference type="NCBI Taxonomy" id="1122985"/>
    <lineage>
        <taxon>Bacteria</taxon>
        <taxon>Pseudomonadati</taxon>
        <taxon>Bacteroidota</taxon>
        <taxon>Bacteroidia</taxon>
        <taxon>Bacteroidales</taxon>
        <taxon>Prevotellaceae</taxon>
        <taxon>Hoylesella</taxon>
    </lineage>
</organism>
<accession>A0A069QK18</accession>
<dbReference type="HOGENOM" id="CLU_3255789_0_0_10"/>
<proteinExistence type="predicted"/>
<gene>
    <name evidence="1" type="ORF">HMPREF1991_01496</name>
</gene>
<comment type="caution">
    <text evidence="1">The sequence shown here is derived from an EMBL/GenBank/DDBJ whole genome shotgun (WGS) entry which is preliminary data.</text>
</comment>
<dbReference type="Proteomes" id="UP000027442">
    <property type="component" value="Unassembled WGS sequence"/>
</dbReference>
<keyword evidence="2" id="KW-1185">Reference proteome</keyword>
<dbReference type="AlphaFoldDB" id="A0A069QK18"/>
<reference evidence="1 2" key="1">
    <citation type="submission" date="2013-08" db="EMBL/GenBank/DDBJ databases">
        <authorList>
            <person name="Weinstock G."/>
            <person name="Sodergren E."/>
            <person name="Wylie T."/>
            <person name="Fulton L."/>
            <person name="Fulton R."/>
            <person name="Fronick C."/>
            <person name="O'Laughlin M."/>
            <person name="Godfrey J."/>
            <person name="Miner T."/>
            <person name="Herter B."/>
            <person name="Appelbaum E."/>
            <person name="Cordes M."/>
            <person name="Lek S."/>
            <person name="Wollam A."/>
            <person name="Pepin K.H."/>
            <person name="Palsikar V.B."/>
            <person name="Mitreva M."/>
            <person name="Wilson R.K."/>
        </authorList>
    </citation>
    <scope>NUCLEOTIDE SEQUENCE [LARGE SCALE GENOMIC DNA]</scope>
    <source>
        <strain evidence="1 2">ATCC 15930</strain>
    </source>
</reference>
<dbReference type="PATRIC" id="fig|1122985.7.peg.1555"/>
<sequence length="42" mass="4794">MIPKIKLQAFLSINVSLTLALINNTTRKLLNKKIDIEKQEAK</sequence>
<evidence type="ECO:0000313" key="1">
    <source>
        <dbReference type="EMBL" id="KDR52409.1"/>
    </source>
</evidence>
<name>A0A069QK18_HOYLO</name>
<evidence type="ECO:0000313" key="2">
    <source>
        <dbReference type="Proteomes" id="UP000027442"/>
    </source>
</evidence>
<protein>
    <submittedName>
        <fullName evidence="1">Uncharacterized protein</fullName>
    </submittedName>
</protein>